<dbReference type="Pfam" id="PF08450">
    <property type="entry name" value="SGL"/>
    <property type="match status" value="1"/>
</dbReference>
<sequence length="288" mass="30385">MASYLQDTIRCKGAKICSPFVREMGGKRVVGYVSSATGEVFACTEGKHVLLTHTGGEPMGAAFDSHGKLHLADCAHVAILRTDLAVHNQQPGIVVKEYEEKPFKGPSSIDVATSGVLYFTDSGPFGETTLAEPRGSVFCIAPSPSGGQVLKPLALECLAHPCGIAASPHAASCIYVTEMMSNRLLRFVQRPAGVYHCSVFYQFAGGIGPSCVACDATGRVYIGSYDFAGSSDPNGKIYILSAAGILEHVLEVPGPEITGICVESSHTLIVTEASTNSLHCITLDAIFR</sequence>
<dbReference type="InterPro" id="IPR011042">
    <property type="entry name" value="6-blade_b-propeller_TolB-like"/>
</dbReference>
<dbReference type="Proteomes" id="UP000481153">
    <property type="component" value="Unassembled WGS sequence"/>
</dbReference>
<reference evidence="3 4" key="1">
    <citation type="submission" date="2019-07" db="EMBL/GenBank/DDBJ databases">
        <title>Genomics analysis of Aphanomyces spp. identifies a new class of oomycete effector associated with host adaptation.</title>
        <authorList>
            <person name="Gaulin E."/>
        </authorList>
    </citation>
    <scope>NUCLEOTIDE SEQUENCE [LARGE SCALE GENOMIC DNA]</scope>
    <source>
        <strain evidence="3 4">ATCC 201684</strain>
    </source>
</reference>
<evidence type="ECO:0000313" key="3">
    <source>
        <dbReference type="EMBL" id="KAF0742014.1"/>
    </source>
</evidence>
<dbReference type="VEuPathDB" id="FungiDB:AeMF1_011513"/>
<keyword evidence="4" id="KW-1185">Reference proteome</keyword>
<keyword evidence="1" id="KW-0378">Hydrolase</keyword>
<evidence type="ECO:0000313" key="4">
    <source>
        <dbReference type="Proteomes" id="UP000481153"/>
    </source>
</evidence>
<name>A0A6G0XNP9_9STRA</name>
<dbReference type="SUPFAM" id="SSF63829">
    <property type="entry name" value="Calcium-dependent phosphotriesterase"/>
    <property type="match status" value="1"/>
</dbReference>
<evidence type="ECO:0000256" key="1">
    <source>
        <dbReference type="ARBA" id="ARBA00022801"/>
    </source>
</evidence>
<proteinExistence type="predicted"/>
<dbReference type="Gene3D" id="2.120.10.30">
    <property type="entry name" value="TolB, C-terminal domain"/>
    <property type="match status" value="1"/>
</dbReference>
<dbReference type="AlphaFoldDB" id="A0A6G0XNP9"/>
<organism evidence="3 4">
    <name type="scientific">Aphanomyces euteiches</name>
    <dbReference type="NCBI Taxonomy" id="100861"/>
    <lineage>
        <taxon>Eukaryota</taxon>
        <taxon>Sar</taxon>
        <taxon>Stramenopiles</taxon>
        <taxon>Oomycota</taxon>
        <taxon>Saprolegniomycetes</taxon>
        <taxon>Saprolegniales</taxon>
        <taxon>Verrucalvaceae</taxon>
        <taxon>Aphanomyces</taxon>
    </lineage>
</organism>
<gene>
    <name evidence="3" type="ORF">Ae201684_002951</name>
</gene>
<protein>
    <recommendedName>
        <fullName evidence="2">SMP-30/Gluconolactonase/LRE-like region domain-containing protein</fullName>
    </recommendedName>
</protein>
<dbReference type="InterPro" id="IPR013658">
    <property type="entry name" value="SGL"/>
</dbReference>
<comment type="caution">
    <text evidence="3">The sequence shown here is derived from an EMBL/GenBank/DDBJ whole genome shotgun (WGS) entry which is preliminary data.</text>
</comment>
<dbReference type="InterPro" id="IPR051262">
    <property type="entry name" value="SMP-30/CGR1_Lactonase"/>
</dbReference>
<dbReference type="GO" id="GO:0016787">
    <property type="term" value="F:hydrolase activity"/>
    <property type="evidence" value="ECO:0007669"/>
    <property type="project" value="UniProtKB-KW"/>
</dbReference>
<evidence type="ECO:0000259" key="2">
    <source>
        <dbReference type="Pfam" id="PF08450"/>
    </source>
</evidence>
<dbReference type="PANTHER" id="PTHR47572">
    <property type="entry name" value="LIPOPROTEIN-RELATED"/>
    <property type="match status" value="1"/>
</dbReference>
<dbReference type="EMBL" id="VJMJ01000032">
    <property type="protein sequence ID" value="KAF0742014.1"/>
    <property type="molecule type" value="Genomic_DNA"/>
</dbReference>
<dbReference type="PANTHER" id="PTHR47572:SF4">
    <property type="entry name" value="LACTONASE DRP35"/>
    <property type="match status" value="1"/>
</dbReference>
<feature type="domain" description="SMP-30/Gluconolactonase/LRE-like region" evidence="2">
    <location>
        <begin position="53"/>
        <end position="273"/>
    </location>
</feature>
<accession>A0A6G0XNP9</accession>